<accession>A0A0G4EQR7</accession>
<dbReference type="EMBL" id="CDMY01000284">
    <property type="protein sequence ID" value="CEL99585.1"/>
    <property type="molecule type" value="Genomic_DNA"/>
</dbReference>
<gene>
    <name evidence="3" type="ORF">Vbra_1501</name>
</gene>
<evidence type="ECO:0000256" key="2">
    <source>
        <dbReference type="SAM" id="MobiDB-lite"/>
    </source>
</evidence>
<sequence>MSLYVPPSALPRAPAIAEEYRRDKLLAVKSPGELKKRLAAVTEEELRLLLGQGLGRVEKQREIEALKAKVEAIRERELTHAIAFSGGAAVLFCEQSSPCRRLAPANAEDIVLDPRDYKAAKRSAKLLALKFPGELEKRIGHTDERDGLLEACAKRVERKKKVPLKAQIEALKAEVEAMKERLSCHAGLQAEVAGLKAKKAFLKETEEVAAAHKAEHRASTSTTAPPPAWNGVRGELVYWEYTGMGVWEARSEAQDATMRLKKWWRDRLEQWWPSPHDDRQPQVLHSPPGPRGRPCDC</sequence>
<feature type="region of interest" description="Disordered" evidence="2">
    <location>
        <begin position="272"/>
        <end position="297"/>
    </location>
</feature>
<reference evidence="3 4" key="1">
    <citation type="submission" date="2014-11" db="EMBL/GenBank/DDBJ databases">
        <authorList>
            <person name="Zhu J."/>
            <person name="Qi W."/>
            <person name="Song R."/>
        </authorList>
    </citation>
    <scope>NUCLEOTIDE SEQUENCE [LARGE SCALE GENOMIC DNA]</scope>
</reference>
<dbReference type="VEuPathDB" id="CryptoDB:Vbra_1501"/>
<organism evidence="3 4">
    <name type="scientific">Vitrella brassicaformis (strain CCMP3155)</name>
    <dbReference type="NCBI Taxonomy" id="1169540"/>
    <lineage>
        <taxon>Eukaryota</taxon>
        <taxon>Sar</taxon>
        <taxon>Alveolata</taxon>
        <taxon>Colpodellida</taxon>
        <taxon>Vitrellaceae</taxon>
        <taxon>Vitrella</taxon>
    </lineage>
</organism>
<evidence type="ECO:0000256" key="1">
    <source>
        <dbReference type="SAM" id="Coils"/>
    </source>
</evidence>
<feature type="coiled-coil region" evidence="1">
    <location>
        <begin position="161"/>
        <end position="205"/>
    </location>
</feature>
<evidence type="ECO:0000313" key="4">
    <source>
        <dbReference type="Proteomes" id="UP000041254"/>
    </source>
</evidence>
<proteinExistence type="predicted"/>
<name>A0A0G4EQR7_VITBC</name>
<keyword evidence="1" id="KW-0175">Coiled coil</keyword>
<dbReference type="Proteomes" id="UP000041254">
    <property type="component" value="Unassembled WGS sequence"/>
</dbReference>
<protein>
    <submittedName>
        <fullName evidence="3">Uncharacterized protein</fullName>
    </submittedName>
</protein>
<dbReference type="AlphaFoldDB" id="A0A0G4EQR7"/>
<dbReference type="InParanoid" id="A0A0G4EQR7"/>
<keyword evidence="4" id="KW-1185">Reference proteome</keyword>
<evidence type="ECO:0000313" key="3">
    <source>
        <dbReference type="EMBL" id="CEL99585.1"/>
    </source>
</evidence>